<feature type="domain" description="ABC transporter" evidence="8">
    <location>
        <begin position="328"/>
        <end position="545"/>
    </location>
</feature>
<dbReference type="InterPro" id="IPR011527">
    <property type="entry name" value="ABC1_TM_dom"/>
</dbReference>
<dbReference type="PROSITE" id="PS50929">
    <property type="entry name" value="ABC_TM1F"/>
    <property type="match status" value="1"/>
</dbReference>
<evidence type="ECO:0000256" key="2">
    <source>
        <dbReference type="ARBA" id="ARBA00022692"/>
    </source>
</evidence>
<gene>
    <name evidence="10" type="primary">cydC</name>
    <name evidence="10" type="ORF">GT348_04015</name>
</gene>
<evidence type="ECO:0000259" key="8">
    <source>
        <dbReference type="PROSITE" id="PS50893"/>
    </source>
</evidence>
<proteinExistence type="predicted"/>
<evidence type="ECO:0000313" key="10">
    <source>
        <dbReference type="EMBL" id="QHI95541.1"/>
    </source>
</evidence>
<dbReference type="GO" id="GO:0034775">
    <property type="term" value="P:glutathione transmembrane transport"/>
    <property type="evidence" value="ECO:0007669"/>
    <property type="project" value="InterPro"/>
</dbReference>
<evidence type="ECO:0000313" key="11">
    <source>
        <dbReference type="Proteomes" id="UP000463975"/>
    </source>
</evidence>
<dbReference type="NCBIfam" id="TIGR02868">
    <property type="entry name" value="CydC"/>
    <property type="match status" value="1"/>
</dbReference>
<keyword evidence="6 7" id="KW-0472">Membrane</keyword>
<dbReference type="SUPFAM" id="SSF52540">
    <property type="entry name" value="P-loop containing nucleoside triphosphate hydrolases"/>
    <property type="match status" value="1"/>
</dbReference>
<comment type="subcellular location">
    <subcellularLocation>
        <location evidence="1">Cell membrane</location>
        <topology evidence="1">Multi-pass membrane protein</topology>
    </subcellularLocation>
</comment>
<protein>
    <submittedName>
        <fullName evidence="10">Thiol reductant ABC exporter subunit CydC</fullName>
    </submittedName>
</protein>
<feature type="transmembrane region" description="Helical" evidence="7">
    <location>
        <begin position="151"/>
        <end position="177"/>
    </location>
</feature>
<dbReference type="Proteomes" id="UP000463975">
    <property type="component" value="Chromosome"/>
</dbReference>
<keyword evidence="5 7" id="KW-1133">Transmembrane helix</keyword>
<dbReference type="EMBL" id="CP047652">
    <property type="protein sequence ID" value="QHI95541.1"/>
    <property type="molecule type" value="Genomic_DNA"/>
</dbReference>
<dbReference type="InterPro" id="IPR003439">
    <property type="entry name" value="ABC_transporter-like_ATP-bd"/>
</dbReference>
<keyword evidence="3" id="KW-0547">Nucleotide-binding</keyword>
<name>A0A6P1NKZ4_9PROT</name>
<organism evidence="10 11">
    <name type="scientific">Aristophania vespae</name>
    <dbReference type="NCBI Taxonomy" id="2697033"/>
    <lineage>
        <taxon>Bacteria</taxon>
        <taxon>Pseudomonadati</taxon>
        <taxon>Pseudomonadota</taxon>
        <taxon>Alphaproteobacteria</taxon>
        <taxon>Acetobacterales</taxon>
        <taxon>Acetobacteraceae</taxon>
        <taxon>Aristophania</taxon>
    </lineage>
</organism>
<dbReference type="InterPro" id="IPR039421">
    <property type="entry name" value="Type_1_exporter"/>
</dbReference>
<feature type="transmembrane region" description="Helical" evidence="7">
    <location>
        <begin position="124"/>
        <end position="145"/>
    </location>
</feature>
<dbReference type="PANTHER" id="PTHR24221">
    <property type="entry name" value="ATP-BINDING CASSETTE SUB-FAMILY B"/>
    <property type="match status" value="1"/>
</dbReference>
<keyword evidence="4" id="KW-0067">ATP-binding</keyword>
<evidence type="ECO:0000256" key="3">
    <source>
        <dbReference type="ARBA" id="ARBA00022741"/>
    </source>
</evidence>
<feature type="transmembrane region" description="Helical" evidence="7">
    <location>
        <begin position="43"/>
        <end position="62"/>
    </location>
</feature>
<dbReference type="PANTHER" id="PTHR24221:SF653">
    <property type="entry name" value="TRANSPORT ATP-BINDING PROTEIN CYDC"/>
    <property type="match status" value="1"/>
</dbReference>
<dbReference type="PROSITE" id="PS50893">
    <property type="entry name" value="ABC_TRANSPORTER_2"/>
    <property type="match status" value="1"/>
</dbReference>
<evidence type="ECO:0000256" key="4">
    <source>
        <dbReference type="ARBA" id="ARBA00022840"/>
    </source>
</evidence>
<dbReference type="GO" id="GO:0005886">
    <property type="term" value="C:plasma membrane"/>
    <property type="evidence" value="ECO:0007669"/>
    <property type="project" value="UniProtKB-SubCell"/>
</dbReference>
<evidence type="ECO:0000256" key="6">
    <source>
        <dbReference type="ARBA" id="ARBA00023136"/>
    </source>
</evidence>
<dbReference type="InterPro" id="IPR003593">
    <property type="entry name" value="AAA+_ATPase"/>
</dbReference>
<feature type="transmembrane region" description="Helical" evidence="7">
    <location>
        <begin position="18"/>
        <end position="37"/>
    </location>
</feature>
<evidence type="ECO:0000256" key="1">
    <source>
        <dbReference type="ARBA" id="ARBA00004651"/>
    </source>
</evidence>
<feature type="domain" description="ABC transmembrane type-1" evidence="9">
    <location>
        <begin position="18"/>
        <end position="284"/>
    </location>
</feature>
<reference evidence="10 11" key="1">
    <citation type="submission" date="2020-01" db="EMBL/GenBank/DDBJ databases">
        <title>Genome sequencing of strain KACC 21507.</title>
        <authorList>
            <person name="Heo J."/>
            <person name="Kim S.-J."/>
            <person name="Kim J.-S."/>
            <person name="Hong S.-B."/>
            <person name="Kwon S.-W."/>
        </authorList>
    </citation>
    <scope>NUCLEOTIDE SEQUENCE [LARGE SCALE GENOMIC DNA]</scope>
    <source>
        <strain evidence="10 11">KACC 21507</strain>
    </source>
</reference>
<dbReference type="Gene3D" id="1.20.1560.10">
    <property type="entry name" value="ABC transporter type 1, transmembrane domain"/>
    <property type="match status" value="1"/>
</dbReference>
<keyword evidence="2 7" id="KW-0812">Transmembrane</keyword>
<dbReference type="SMART" id="SM00382">
    <property type="entry name" value="AAA"/>
    <property type="match status" value="1"/>
</dbReference>
<evidence type="ECO:0000256" key="7">
    <source>
        <dbReference type="SAM" id="Phobius"/>
    </source>
</evidence>
<dbReference type="GO" id="GO:0034040">
    <property type="term" value="F:ATPase-coupled lipid transmembrane transporter activity"/>
    <property type="evidence" value="ECO:0007669"/>
    <property type="project" value="TreeGrafter"/>
</dbReference>
<dbReference type="GO" id="GO:0005524">
    <property type="term" value="F:ATP binding"/>
    <property type="evidence" value="ECO:0007669"/>
    <property type="project" value="UniProtKB-KW"/>
</dbReference>
<dbReference type="InterPro" id="IPR014223">
    <property type="entry name" value="ABC_CydC/D"/>
</dbReference>
<dbReference type="InterPro" id="IPR027417">
    <property type="entry name" value="P-loop_NTPase"/>
</dbReference>
<accession>A0A6P1NKZ4</accession>
<dbReference type="GO" id="GO:0140359">
    <property type="term" value="F:ABC-type transporter activity"/>
    <property type="evidence" value="ECO:0007669"/>
    <property type="project" value="InterPro"/>
</dbReference>
<feature type="transmembrane region" description="Helical" evidence="7">
    <location>
        <begin position="236"/>
        <end position="261"/>
    </location>
</feature>
<dbReference type="Pfam" id="PF00664">
    <property type="entry name" value="ABC_membrane"/>
    <property type="match status" value="1"/>
</dbReference>
<dbReference type="Pfam" id="PF00005">
    <property type="entry name" value="ABC_tran"/>
    <property type="match status" value="1"/>
</dbReference>
<dbReference type="InterPro" id="IPR036640">
    <property type="entry name" value="ABC1_TM_sf"/>
</dbReference>
<evidence type="ECO:0000259" key="9">
    <source>
        <dbReference type="PROSITE" id="PS50929"/>
    </source>
</evidence>
<dbReference type="AlphaFoldDB" id="A0A6P1NKZ4"/>
<dbReference type="RefSeq" id="WP_160618618.1">
    <property type="nucleotide sequence ID" value="NZ_CP047652.1"/>
</dbReference>
<dbReference type="Gene3D" id="3.40.50.300">
    <property type="entry name" value="P-loop containing nucleotide triphosphate hydrolases"/>
    <property type="match status" value="1"/>
</dbReference>
<dbReference type="KEGG" id="bomb:GT348_04015"/>
<dbReference type="GO" id="GO:0045454">
    <property type="term" value="P:cell redox homeostasis"/>
    <property type="evidence" value="ECO:0007669"/>
    <property type="project" value="InterPro"/>
</dbReference>
<dbReference type="SUPFAM" id="SSF90123">
    <property type="entry name" value="ABC transporter transmembrane region"/>
    <property type="match status" value="1"/>
</dbReference>
<keyword evidence="11" id="KW-1185">Reference proteome</keyword>
<dbReference type="GO" id="GO:0016887">
    <property type="term" value="F:ATP hydrolysis activity"/>
    <property type="evidence" value="ECO:0007669"/>
    <property type="project" value="InterPro"/>
</dbReference>
<sequence>MKSLFTIISLWRPHLGRLLLGVLVSSFSLWASLLLMGQSGSRLTGAILGFGASFYLLRLAGLSRIILRYGERYITHDALFRALADLRVWFFRRLARTSAMGIGQKRSGDLLSKLVADIQSLDNLYIRVFVPLIVAFFSVPLLFILCAKGSIQLAFIITALFCLLVFVVPFITGILSYKMGPLLLEARSLLYSQILDLASGLREVHLFGAEERLKSAIEKKEHKLYQLQKRENMHMALCNGLASLISRLGVLVVLGYAGGLYFHHPDMLHNFMLFFVVITLFDQFVDLPRAGFLAGQIFHAAHRVTEPAMSKNLIEDHDGQTAPSSYELVARDLSFGWDDLHILYENVHFSLKEGERVALMGPSGSGKSSLVALIMGIVKPKKGEILFGGVSLSSIKTESLRHKIGWLSQASHLFSDTIRNNLLLGQKNVPDKALWDALEKAQIADFVRSLPEGLDSWIGENGSTLSGGQGRRIALARVLLKQTPIIILDEPTEGLDRDTQKEFIKTLNHLDPKISVLLITHSLTGAEKLDRVIMLENKKLTNRLV</sequence>
<evidence type="ECO:0000256" key="5">
    <source>
        <dbReference type="ARBA" id="ARBA00022989"/>
    </source>
</evidence>